<feature type="compositionally biased region" description="Polar residues" evidence="2">
    <location>
        <begin position="328"/>
        <end position="338"/>
    </location>
</feature>
<protein>
    <submittedName>
        <fullName evidence="5">Uncharacterized protein</fullName>
    </submittedName>
</protein>
<dbReference type="SMART" id="SM01203">
    <property type="entry name" value="DUF3585"/>
    <property type="match status" value="1"/>
</dbReference>
<dbReference type="Pfam" id="PF12130">
    <property type="entry name" value="bMERB_dom"/>
    <property type="match status" value="1"/>
</dbReference>
<evidence type="ECO:0000313" key="6">
    <source>
        <dbReference type="Proteomes" id="UP000034805"/>
    </source>
</evidence>
<feature type="region of interest" description="Disordered" evidence="2">
    <location>
        <begin position="559"/>
        <end position="611"/>
    </location>
</feature>
<dbReference type="SUPFAM" id="SSF47576">
    <property type="entry name" value="Calponin-homology domain, CH-domain"/>
    <property type="match status" value="1"/>
</dbReference>
<organism evidence="5 6">
    <name type="scientific">Scleropages formosus</name>
    <name type="common">Asian bonytongue</name>
    <name type="synonym">Osteoglossum formosum</name>
    <dbReference type="NCBI Taxonomy" id="113540"/>
    <lineage>
        <taxon>Eukaryota</taxon>
        <taxon>Metazoa</taxon>
        <taxon>Chordata</taxon>
        <taxon>Craniata</taxon>
        <taxon>Vertebrata</taxon>
        <taxon>Euteleostomi</taxon>
        <taxon>Actinopterygii</taxon>
        <taxon>Neopterygii</taxon>
        <taxon>Teleostei</taxon>
        <taxon>Osteoglossocephala</taxon>
        <taxon>Osteoglossomorpha</taxon>
        <taxon>Osteoglossiformes</taxon>
        <taxon>Osteoglossidae</taxon>
        <taxon>Scleropages</taxon>
    </lineage>
</organism>
<feature type="region of interest" description="Disordered" evidence="2">
    <location>
        <begin position="1018"/>
        <end position="1059"/>
    </location>
</feature>
<gene>
    <name evidence="5" type="ORF">Z043_103183</name>
</gene>
<feature type="region of interest" description="Disordered" evidence="2">
    <location>
        <begin position="300"/>
        <end position="351"/>
    </location>
</feature>
<name>A0A0P7VN00_SCLFO</name>
<dbReference type="EMBL" id="JARO02000790">
    <property type="protein sequence ID" value="KPP77399.1"/>
    <property type="molecule type" value="Genomic_DNA"/>
</dbReference>
<keyword evidence="1" id="KW-0175">Coiled coil</keyword>
<evidence type="ECO:0000313" key="5">
    <source>
        <dbReference type="EMBL" id="KPP77399.1"/>
    </source>
</evidence>
<feature type="compositionally biased region" description="Basic and acidic residues" evidence="2">
    <location>
        <begin position="1313"/>
        <end position="1325"/>
    </location>
</feature>
<feature type="compositionally biased region" description="Polar residues" evidence="2">
    <location>
        <begin position="1271"/>
        <end position="1280"/>
    </location>
</feature>
<dbReference type="InterPro" id="IPR022735">
    <property type="entry name" value="bMERB_dom"/>
</dbReference>
<dbReference type="InterPro" id="IPR036872">
    <property type="entry name" value="CH_dom_sf"/>
</dbReference>
<feature type="coiled-coil region" evidence="1">
    <location>
        <begin position="958"/>
        <end position="985"/>
    </location>
</feature>
<dbReference type="PROSITE" id="PS51848">
    <property type="entry name" value="BMERB"/>
    <property type="match status" value="1"/>
</dbReference>
<evidence type="ECO:0000259" key="4">
    <source>
        <dbReference type="PROSITE" id="PS51848"/>
    </source>
</evidence>
<feature type="compositionally biased region" description="Basic and acidic residues" evidence="2">
    <location>
        <begin position="860"/>
        <end position="869"/>
    </location>
</feature>
<dbReference type="Proteomes" id="UP000034805">
    <property type="component" value="Unassembled WGS sequence"/>
</dbReference>
<feature type="compositionally biased region" description="Polar residues" evidence="2">
    <location>
        <begin position="849"/>
        <end position="859"/>
    </location>
</feature>
<evidence type="ECO:0000259" key="3">
    <source>
        <dbReference type="PROSITE" id="PS51840"/>
    </source>
</evidence>
<feature type="compositionally biased region" description="Polar residues" evidence="2">
    <location>
        <begin position="1018"/>
        <end position="1029"/>
    </location>
</feature>
<dbReference type="Pfam" id="PF10358">
    <property type="entry name" value="NT-C2"/>
    <property type="match status" value="1"/>
</dbReference>
<sequence>QPDKLRVVWTRRNRRICSKLHGWQPGIKNPYRGMVVWPVPENVDITVTLFKDPHADEFEDKDWTFVIENETKGHRKVLASVDVNMKKFASPTLTQTDLTLKMKPLSVKVVEATLKLSLSCVFLREGKATDEDMQSLASLMSVKPTDIGNLDDFNESDEEDDKRASSGGNLPSTLAAAVPVHSEKGRAGTGAGSSLAGSVPNCSLQSRPPLPPCAKPPTPPVPAARTRHAHPAASARPEGRPYPPLSPVRAHPPALPKIFQPSAGSVPVTFTRGLQGVQGGPTVNASPVFAAVPPAVSQSSVSESSVPSSVSLAQPISPQPGTERDSSAALTDGQQNEWSVPRVKTPPLSDPSPLFPCPSLADSVLPIPLQTRPDLEALITIAALNHIGCIPYANLCPSSRDIHRKLNTLTEEDLPIPAADSGKLIPSVQLAAVPGSLSISRKDEAQRSSRNAGSISIASQRSALAAETPQLITSIPVSERKPDLKTSSGVTTLRVETSPGSLAICPPCYRELASVSVPTSVRQPESDEAKVEEKLLETLPPPWPFSSLEAQLVLPKTSQTLAEDPSINPAEPLSSENPPVAKEELFLWETVNEEEQTSSSPPPMPFPPQDEFLDAEEPLMAPVEAVAEPEDPSAHVSCPPAEMQTLSAESSQLDMKASEEEESILSCMNDMSVQHAGGDLDRGPEYVASVTESILLPAKDINVTARSLEVPQRPSSPQPYILEDDFTASPIQVFSAKAASPLLTETGAAVKEEMLDARLRKEALVQAECPIWAALEEKAKEQGSESGSGLEVLGEERAPREISTERAAVGSLQRGLYKKNPLPSGAQETKNLDGTFSAHGGEVIDADISPSSMASQNNQGEDKTQNSKKETVLGTDTAAENSVAPSLFRLTQSQGLLTEASSSSAQQIPEIDNRNPDVESLLLAKILQVQVEEEVSDLPVPIPIEVGSDYTKQDTDDLTSLQQDLRISEERLDATESQMEDLLAISSESNKEGVFVVAEDTPAMVAGTTDVAQLSLQANSHPSASQEFTSPPRADAVASPKRSTRKTLPPPVVLSKMSGPLPNPGLVNSSQSLLEWCQEITQEYKGVKAFDGFAELGISRLLEPSDMVLLSVPDRLIVMTYLCQIRAHFTGQELSVLQIEHNSNQSSYAVGEPKEATDIDAAARYCVQKLQAGGISLEAKVKSVDKEAGGDTKPNGSLVPPPRTKRVPKVEDGGSGATSMPEEGTAHTPVAPPRSHTPSAKSGFSHVRDADLVKKRRSRMKSESIDEPDTAEQQITSCSTKDALEDQAESGVKNGSTVSEEKNESELQSPAVDQEHGSQCEEDNLRLRDTSQYVLSEIQALENEQKHIDSRAAVVETKLRKLMETGSDKDEEEKLIQEWFTLVNKKNALIRRQDHLQLLQEEQDLERRFDLLTRELRAMMAIEDWQKTQAQQHREQLLLQELVSLVNQRDELVRDMDAKERGALEEDERLERGLEMRRRKYSRKEKCVLQ</sequence>
<evidence type="ECO:0000256" key="1">
    <source>
        <dbReference type="SAM" id="Coils"/>
    </source>
</evidence>
<feature type="region of interest" description="Disordered" evidence="2">
    <location>
        <begin position="144"/>
        <end position="246"/>
    </location>
</feature>
<dbReference type="PANTHER" id="PTHR23167:SF42">
    <property type="entry name" value="EH DOMAIN-BINDING PROTEIN 1-LIKE PROTEIN 1"/>
    <property type="match status" value="1"/>
</dbReference>
<feature type="compositionally biased region" description="Low complexity" evidence="2">
    <location>
        <begin position="300"/>
        <end position="311"/>
    </location>
</feature>
<comment type="caution">
    <text evidence="5">The sequence shown here is derived from an EMBL/GenBank/DDBJ whole genome shotgun (WGS) entry which is preliminary data.</text>
</comment>
<proteinExistence type="predicted"/>
<feature type="domain" description="C2 NT-type" evidence="3">
    <location>
        <begin position="1"/>
        <end position="122"/>
    </location>
</feature>
<dbReference type="PROSITE" id="PS51840">
    <property type="entry name" value="C2_NT"/>
    <property type="match status" value="1"/>
</dbReference>
<dbReference type="InterPro" id="IPR019448">
    <property type="entry name" value="NT-C2"/>
</dbReference>
<feature type="domain" description="BMERB" evidence="4">
    <location>
        <begin position="1318"/>
        <end position="1472"/>
    </location>
</feature>
<dbReference type="InterPro" id="IPR050540">
    <property type="entry name" value="F-actin_Monoox_Mical"/>
</dbReference>
<feature type="region of interest" description="Disordered" evidence="2">
    <location>
        <begin position="1184"/>
        <end position="1325"/>
    </location>
</feature>
<feature type="non-terminal residue" evidence="5">
    <location>
        <position position="1"/>
    </location>
</feature>
<evidence type="ECO:0000256" key="2">
    <source>
        <dbReference type="SAM" id="MobiDB-lite"/>
    </source>
</evidence>
<dbReference type="PANTHER" id="PTHR23167">
    <property type="entry name" value="CALPONIN HOMOLOGY DOMAIN-CONTAINING PROTEIN DDB_G0272472-RELATED"/>
    <property type="match status" value="1"/>
</dbReference>
<dbReference type="Gene3D" id="1.10.418.10">
    <property type="entry name" value="Calponin-like domain"/>
    <property type="match status" value="1"/>
</dbReference>
<reference evidence="5 6" key="1">
    <citation type="submission" date="2015-08" db="EMBL/GenBank/DDBJ databases">
        <title>The genome of the Asian arowana (Scleropages formosus).</title>
        <authorList>
            <person name="Tan M.H."/>
            <person name="Gan H.M."/>
            <person name="Croft L.J."/>
            <person name="Austin C.M."/>
        </authorList>
    </citation>
    <scope>NUCLEOTIDE SEQUENCE [LARGE SCALE GENOMIC DNA]</scope>
    <source>
        <strain evidence="5">Aro1</strain>
    </source>
</reference>
<accession>A0A0P7VN00</accession>
<feature type="compositionally biased region" description="Pro residues" evidence="2">
    <location>
        <begin position="208"/>
        <end position="222"/>
    </location>
</feature>
<feature type="region of interest" description="Disordered" evidence="2">
    <location>
        <begin position="848"/>
        <end position="869"/>
    </location>
</feature>